<reference evidence="2" key="2">
    <citation type="submission" date="2020-11" db="EMBL/GenBank/DDBJ databases">
        <authorList>
            <consortium name="DOE Joint Genome Institute"/>
            <person name="Kuo A."/>
            <person name="Miyauchi S."/>
            <person name="Kiss E."/>
            <person name="Drula E."/>
            <person name="Kohler A."/>
            <person name="Sanchez-Garcia M."/>
            <person name="Andreopoulos B."/>
            <person name="Barry K.W."/>
            <person name="Bonito G."/>
            <person name="Buee M."/>
            <person name="Carver A."/>
            <person name="Chen C."/>
            <person name="Cichocki N."/>
            <person name="Clum A."/>
            <person name="Culley D."/>
            <person name="Crous P.W."/>
            <person name="Fauchery L."/>
            <person name="Girlanda M."/>
            <person name="Hayes R."/>
            <person name="Keri Z."/>
            <person name="Labutti K."/>
            <person name="Lipzen A."/>
            <person name="Lombard V."/>
            <person name="Magnuson J."/>
            <person name="Maillard F."/>
            <person name="Morin E."/>
            <person name="Murat C."/>
            <person name="Nolan M."/>
            <person name="Ohm R."/>
            <person name="Pangilinan J."/>
            <person name="Pereira M."/>
            <person name="Perotto S."/>
            <person name="Peter M."/>
            <person name="Riley R."/>
            <person name="Sitrit Y."/>
            <person name="Stielow B."/>
            <person name="Szollosi G."/>
            <person name="Zifcakova L."/>
            <person name="Stursova M."/>
            <person name="Spatafora J.W."/>
            <person name="Tedersoo L."/>
            <person name="Vaario L.-M."/>
            <person name="Yamada A."/>
            <person name="Yan M."/>
            <person name="Wang P."/>
            <person name="Xu J."/>
            <person name="Bruns T."/>
            <person name="Baldrian P."/>
            <person name="Vilgalys R."/>
            <person name="Henrissat B."/>
            <person name="Grigoriev I.V."/>
            <person name="Hibbett D."/>
            <person name="Nagy L.G."/>
            <person name="Martin F.M."/>
        </authorList>
    </citation>
    <scope>NUCLEOTIDE SEQUENCE</scope>
    <source>
        <strain evidence="2">UH-Tt-Lm1</strain>
    </source>
</reference>
<name>A0A9P6H589_9AGAM</name>
<reference evidence="2" key="1">
    <citation type="journal article" date="2020" name="Nat. Commun.">
        <title>Large-scale genome sequencing of mycorrhizal fungi provides insights into the early evolution of symbiotic traits.</title>
        <authorList>
            <person name="Miyauchi S."/>
            <person name="Kiss E."/>
            <person name="Kuo A."/>
            <person name="Drula E."/>
            <person name="Kohler A."/>
            <person name="Sanchez-Garcia M."/>
            <person name="Morin E."/>
            <person name="Andreopoulos B."/>
            <person name="Barry K.W."/>
            <person name="Bonito G."/>
            <person name="Buee M."/>
            <person name="Carver A."/>
            <person name="Chen C."/>
            <person name="Cichocki N."/>
            <person name="Clum A."/>
            <person name="Culley D."/>
            <person name="Crous P.W."/>
            <person name="Fauchery L."/>
            <person name="Girlanda M."/>
            <person name="Hayes R.D."/>
            <person name="Keri Z."/>
            <person name="LaButti K."/>
            <person name="Lipzen A."/>
            <person name="Lombard V."/>
            <person name="Magnuson J."/>
            <person name="Maillard F."/>
            <person name="Murat C."/>
            <person name="Nolan M."/>
            <person name="Ohm R.A."/>
            <person name="Pangilinan J."/>
            <person name="Pereira M.F."/>
            <person name="Perotto S."/>
            <person name="Peter M."/>
            <person name="Pfister S."/>
            <person name="Riley R."/>
            <person name="Sitrit Y."/>
            <person name="Stielow J.B."/>
            <person name="Szollosi G."/>
            <person name="Zifcakova L."/>
            <person name="Stursova M."/>
            <person name="Spatafora J.W."/>
            <person name="Tedersoo L."/>
            <person name="Vaario L.M."/>
            <person name="Yamada A."/>
            <person name="Yan M."/>
            <person name="Wang P."/>
            <person name="Xu J."/>
            <person name="Bruns T."/>
            <person name="Baldrian P."/>
            <person name="Vilgalys R."/>
            <person name="Dunand C."/>
            <person name="Henrissat B."/>
            <person name="Grigoriev I.V."/>
            <person name="Hibbett D."/>
            <person name="Nagy L.G."/>
            <person name="Martin F.M."/>
        </authorList>
    </citation>
    <scope>NUCLEOTIDE SEQUENCE</scope>
    <source>
        <strain evidence="2">UH-Tt-Lm1</strain>
    </source>
</reference>
<keyword evidence="3" id="KW-1185">Reference proteome</keyword>
<feature type="region of interest" description="Disordered" evidence="1">
    <location>
        <begin position="714"/>
        <end position="916"/>
    </location>
</feature>
<organism evidence="2 3">
    <name type="scientific">Thelephora terrestris</name>
    <dbReference type="NCBI Taxonomy" id="56493"/>
    <lineage>
        <taxon>Eukaryota</taxon>
        <taxon>Fungi</taxon>
        <taxon>Dikarya</taxon>
        <taxon>Basidiomycota</taxon>
        <taxon>Agaricomycotina</taxon>
        <taxon>Agaricomycetes</taxon>
        <taxon>Thelephorales</taxon>
        <taxon>Thelephoraceae</taxon>
        <taxon>Thelephora</taxon>
    </lineage>
</organism>
<feature type="compositionally biased region" description="Polar residues" evidence="1">
    <location>
        <begin position="51"/>
        <end position="68"/>
    </location>
</feature>
<feature type="region of interest" description="Disordered" evidence="1">
    <location>
        <begin position="588"/>
        <end position="656"/>
    </location>
</feature>
<feature type="region of interest" description="Disordered" evidence="1">
    <location>
        <begin position="411"/>
        <end position="511"/>
    </location>
</feature>
<accession>A0A9P6H589</accession>
<feature type="compositionally biased region" description="Polar residues" evidence="1">
    <location>
        <begin position="77"/>
        <end position="94"/>
    </location>
</feature>
<feature type="compositionally biased region" description="Low complexity" evidence="1">
    <location>
        <begin position="15"/>
        <end position="30"/>
    </location>
</feature>
<feature type="compositionally biased region" description="Low complexity" evidence="1">
    <location>
        <begin position="502"/>
        <end position="511"/>
    </location>
</feature>
<evidence type="ECO:0000256" key="1">
    <source>
        <dbReference type="SAM" id="MobiDB-lite"/>
    </source>
</evidence>
<protein>
    <submittedName>
        <fullName evidence="2">Uncharacterized protein</fullName>
    </submittedName>
</protein>
<evidence type="ECO:0000313" key="2">
    <source>
        <dbReference type="EMBL" id="KAF9779284.1"/>
    </source>
</evidence>
<feature type="compositionally biased region" description="Polar residues" evidence="1">
    <location>
        <begin position="460"/>
        <end position="487"/>
    </location>
</feature>
<feature type="compositionally biased region" description="Polar residues" evidence="1">
    <location>
        <begin position="756"/>
        <end position="775"/>
    </location>
</feature>
<feature type="compositionally biased region" description="Basic and acidic residues" evidence="1">
    <location>
        <begin position="638"/>
        <end position="649"/>
    </location>
</feature>
<feature type="region of interest" description="Disordered" evidence="1">
    <location>
        <begin position="1"/>
        <end position="152"/>
    </location>
</feature>
<dbReference type="EMBL" id="WIUZ02000020">
    <property type="protein sequence ID" value="KAF9779284.1"/>
    <property type="molecule type" value="Genomic_DNA"/>
</dbReference>
<feature type="compositionally biased region" description="Polar residues" evidence="1">
    <location>
        <begin position="108"/>
        <end position="152"/>
    </location>
</feature>
<sequence length="916" mass="98660">MESTPKQPGLDVDQVSSPLVSPVSPHSAASKMSASPRPRMPAGPRVRKNTAGATNLTAQRSSTPQNITDFPPLPGNGRSSPGPSISDSGHSTSLPPRDSPPLPANEKAVQTESNDPVPSTSNVPTSTPVPSQAPATPESTRPSTPASITNHRVVNKPNTLIFPTPVNFNVDPISFKGLPLEAAQWSFTSDQLREMVSRAIRDSAKEQFIRLLSIDALDKEIPEELTRLESLKFTTQAQHRFHFQRRTNLLQSLNALAYSSPVSAENGVNTLGMLIQQLAEVTASMDRFTETLLATSEHRSQLAQVQEKHLSSALAVALRKLNASYAKRTTDLKNARARIAALQTELDQAWKVAEGMAEEMDDLENFKSDYAMEDSFEDGENDVQDEDPTIISVAGAQVVPVTGTAVVSKATLVGSPPPNGDQKYLTPPNTHVRRPRPSNASTSDRDRLTKVSAARKRISLISQSAIKVQRSNSESDGGSGLSAPNTPKTRRGRSESQTKDQSLASASPSLLGSSLNNSFLELSRPATPQPSDEEAIPPVPTLVRVQRADGGASTGTSTSIKLDMKQIHTPEDHQANFDYSPAFSAAFDSSMIPPPPPDSDLPSPLTRASSVNLPHPPSMQGTRRIQSMQPSLSVSSSLRDRDSEKCDRSEYDDDLQDSPVVPAMKVTQAEEEVHVVPLPDAEEDDKKLSTSHHAYDKSDLWPWTKRNTAILTDATPESLSSSLDDKVDPDVVVDIGPSSSTSMNVTVEIPDHDHASSSSYLPDMNTPSSSPTNGDGTEHTDSPVSIIASEYSQDQQEIQVGHEEPGSGTGHRGLEPPSPAPSDVPEMPVFPQARNSTLSLERHGTIGSFVARKNSLFRSHSSNHSQEKRSSMPLPSAVIASLLPWRGSKRPSSEPELPSQSSRAKSRLSSSLPSPH</sequence>
<dbReference type="OrthoDB" id="3271284at2759"/>
<comment type="caution">
    <text evidence="2">The sequence shown here is derived from an EMBL/GenBank/DDBJ whole genome shotgun (WGS) entry which is preliminary data.</text>
</comment>
<feature type="compositionally biased region" description="Low complexity" evidence="1">
    <location>
        <begin position="894"/>
        <end position="916"/>
    </location>
</feature>
<feature type="compositionally biased region" description="Low complexity" evidence="1">
    <location>
        <begin position="730"/>
        <end position="740"/>
    </location>
</feature>
<dbReference type="Proteomes" id="UP000736335">
    <property type="component" value="Unassembled WGS sequence"/>
</dbReference>
<gene>
    <name evidence="2" type="ORF">BJ322DRAFT_1113624</name>
</gene>
<evidence type="ECO:0000313" key="3">
    <source>
        <dbReference type="Proteomes" id="UP000736335"/>
    </source>
</evidence>
<dbReference type="AlphaFoldDB" id="A0A9P6H589"/>
<feature type="compositionally biased region" description="Polar residues" evidence="1">
    <location>
        <begin position="619"/>
        <end position="630"/>
    </location>
</feature>
<proteinExistence type="predicted"/>